<gene>
    <name evidence="8" type="ORF">EIB71_02450</name>
</gene>
<feature type="domain" description="SusD-like N-terminal" evidence="7">
    <location>
        <begin position="21"/>
        <end position="219"/>
    </location>
</feature>
<comment type="subcellular location">
    <subcellularLocation>
        <location evidence="1">Cell outer membrane</location>
    </subcellularLocation>
</comment>
<dbReference type="Gene3D" id="1.25.40.390">
    <property type="match status" value="1"/>
</dbReference>
<keyword evidence="5" id="KW-0998">Cell outer membrane</keyword>
<dbReference type="InterPro" id="IPR012944">
    <property type="entry name" value="SusD_RagB_dom"/>
</dbReference>
<proteinExistence type="inferred from homology"/>
<evidence type="ECO:0000256" key="3">
    <source>
        <dbReference type="ARBA" id="ARBA00022729"/>
    </source>
</evidence>
<dbReference type="PROSITE" id="PS51257">
    <property type="entry name" value="PROKAR_LIPOPROTEIN"/>
    <property type="match status" value="1"/>
</dbReference>
<protein>
    <submittedName>
        <fullName evidence="8">RagB/SusD family nutrient uptake outer membrane protein</fullName>
    </submittedName>
</protein>
<keyword evidence="4" id="KW-0472">Membrane</keyword>
<comment type="similarity">
    <text evidence="2">Belongs to the SusD family.</text>
</comment>
<dbReference type="InterPro" id="IPR033985">
    <property type="entry name" value="SusD-like_N"/>
</dbReference>
<name>A0ABM7C6L5_9FLAO</name>
<evidence type="ECO:0000313" key="8">
    <source>
        <dbReference type="EMBL" id="AZI66609.1"/>
    </source>
</evidence>
<dbReference type="Pfam" id="PF07980">
    <property type="entry name" value="SusD_RagB"/>
    <property type="match status" value="1"/>
</dbReference>
<feature type="domain" description="RagB/SusD" evidence="6">
    <location>
        <begin position="328"/>
        <end position="425"/>
    </location>
</feature>
<organism evidence="8 9">
    <name type="scientific">Kaistella daneshvariae</name>
    <dbReference type="NCBI Taxonomy" id="2487074"/>
    <lineage>
        <taxon>Bacteria</taxon>
        <taxon>Pseudomonadati</taxon>
        <taxon>Bacteroidota</taxon>
        <taxon>Flavobacteriia</taxon>
        <taxon>Flavobacteriales</taxon>
        <taxon>Weeksellaceae</taxon>
        <taxon>Chryseobacterium group</taxon>
        <taxon>Kaistella</taxon>
    </lineage>
</organism>
<keyword evidence="9" id="KW-1185">Reference proteome</keyword>
<evidence type="ECO:0000256" key="2">
    <source>
        <dbReference type="ARBA" id="ARBA00006275"/>
    </source>
</evidence>
<dbReference type="InterPro" id="IPR011990">
    <property type="entry name" value="TPR-like_helical_dom_sf"/>
</dbReference>
<dbReference type="EMBL" id="CP034158">
    <property type="protein sequence ID" value="AZI66609.1"/>
    <property type="molecule type" value="Genomic_DNA"/>
</dbReference>
<keyword evidence="3" id="KW-0732">Signal</keyword>
<dbReference type="Pfam" id="PF14322">
    <property type="entry name" value="SusD-like_3"/>
    <property type="match status" value="1"/>
</dbReference>
<evidence type="ECO:0000259" key="7">
    <source>
        <dbReference type="Pfam" id="PF14322"/>
    </source>
</evidence>
<evidence type="ECO:0000259" key="6">
    <source>
        <dbReference type="Pfam" id="PF07980"/>
    </source>
</evidence>
<sequence length="445" mass="50149">MKNMLKIITFASAFFLLGCNEFLDEKSNSSLATPETLEDNQALLDRSSVRSQTPVSAQVASDDIYVSDEDFNNMPLETEKRLYTWQPDRVSTPGDNDWGYTYQRINIFNTVLYNLDRYKIANADNVRGQALVFRAGAYLDAAQVWCQVYDKNTASSKQGLPLRLVPDMNIPSVRATLHQTYDQILADLHAAISLLPPFQPSAVRPSRATALGYLARAYLYMGDYEKSLLYGREALATYSSLLDYNLLNPAASFPIAAVNTEVLMPLSMVYSYFLPTNQAKIPAALYNTFADNDLRKVIFFKKNTVGEVLFKGNYTGNSTRYSGLATDEIYLTVAESYAHTGDLDQAMQVLNKLLITRWKKGTFVPYSAATKAEALQKISEERRKELLLRGLRWADIKRYNRDGANLTLKRVVNGVTFTLPPNDLRYAIAIPEDIIKMTGMPQNER</sequence>
<evidence type="ECO:0000256" key="4">
    <source>
        <dbReference type="ARBA" id="ARBA00023136"/>
    </source>
</evidence>
<evidence type="ECO:0000256" key="5">
    <source>
        <dbReference type="ARBA" id="ARBA00023237"/>
    </source>
</evidence>
<dbReference type="SUPFAM" id="SSF48452">
    <property type="entry name" value="TPR-like"/>
    <property type="match status" value="1"/>
</dbReference>
<dbReference type="Proteomes" id="UP000274483">
    <property type="component" value="Chromosome"/>
</dbReference>
<dbReference type="RefSeq" id="WP_124757204.1">
    <property type="nucleotide sequence ID" value="NZ_CBCRWA010000003.1"/>
</dbReference>
<accession>A0ABM7C6L5</accession>
<evidence type="ECO:0000256" key="1">
    <source>
        <dbReference type="ARBA" id="ARBA00004442"/>
    </source>
</evidence>
<evidence type="ECO:0000313" key="9">
    <source>
        <dbReference type="Proteomes" id="UP000274483"/>
    </source>
</evidence>
<reference evidence="8 9" key="1">
    <citation type="submission" date="2018-11" db="EMBL/GenBank/DDBJ databases">
        <title>Proposal to divide the Flavobacteriaceae and reorganize its genera based on Amino Acid Identity values calculated from whole genome sequences.</title>
        <authorList>
            <person name="Nicholson A.C."/>
            <person name="Gulvik C.A."/>
            <person name="Whitney A.M."/>
            <person name="Humrighouse B.W."/>
            <person name="Bell M."/>
            <person name="Holmes B."/>
            <person name="Steigerwalt A.G."/>
            <person name="Villarma A."/>
            <person name="Sheth M."/>
            <person name="Batra D."/>
            <person name="Pryor J."/>
            <person name="Bernardet J.-F."/>
            <person name="Hugo C."/>
            <person name="Kampfer P."/>
            <person name="Newman J.D."/>
            <person name="McQuiston J.R."/>
        </authorList>
    </citation>
    <scope>NUCLEOTIDE SEQUENCE [LARGE SCALE GENOMIC DNA]</scope>
    <source>
        <strain evidence="8 9">H3001</strain>
    </source>
</reference>